<protein>
    <submittedName>
        <fullName evidence="3">Fimbrial biogenesis outer membrane usher protein</fullName>
    </submittedName>
</protein>
<dbReference type="InterPro" id="IPR025949">
    <property type="entry name" value="PapC-like_C"/>
</dbReference>
<dbReference type="Gene3D" id="2.60.40.2610">
    <property type="entry name" value="Outer membrane usher protein FimD, plug domain"/>
    <property type="match status" value="1"/>
</dbReference>
<feature type="compositionally biased region" description="Basic and acidic residues" evidence="1">
    <location>
        <begin position="1"/>
        <end position="10"/>
    </location>
</feature>
<evidence type="ECO:0000256" key="1">
    <source>
        <dbReference type="SAM" id="MobiDB-lite"/>
    </source>
</evidence>
<feature type="region of interest" description="Disordered" evidence="1">
    <location>
        <begin position="1"/>
        <end position="30"/>
    </location>
</feature>
<dbReference type="InterPro" id="IPR000015">
    <property type="entry name" value="Fimb_usher"/>
</dbReference>
<dbReference type="Pfam" id="PF00577">
    <property type="entry name" value="Usher"/>
    <property type="match status" value="2"/>
</dbReference>
<gene>
    <name evidence="3" type="ORF">EAH76_09900</name>
</gene>
<keyword evidence="4" id="KW-1185">Reference proteome</keyword>
<dbReference type="EMBL" id="RCZC01000002">
    <property type="protein sequence ID" value="TPG54903.1"/>
    <property type="molecule type" value="Genomic_DNA"/>
</dbReference>
<dbReference type="InterPro" id="IPR043142">
    <property type="entry name" value="PapC-like_C_sf"/>
</dbReference>
<comment type="caution">
    <text evidence="3">The sequence shown here is derived from an EMBL/GenBank/DDBJ whole genome shotgun (WGS) entry which is preliminary data.</text>
</comment>
<dbReference type="Pfam" id="PF13953">
    <property type="entry name" value="PapC_C"/>
    <property type="match status" value="1"/>
</dbReference>
<evidence type="ECO:0000313" key="4">
    <source>
        <dbReference type="Proteomes" id="UP000319931"/>
    </source>
</evidence>
<dbReference type="Gene3D" id="2.60.40.3110">
    <property type="match status" value="1"/>
</dbReference>
<evidence type="ECO:0000259" key="2">
    <source>
        <dbReference type="Pfam" id="PF13953"/>
    </source>
</evidence>
<accession>A0A502G1D6</accession>
<reference evidence="3 4" key="1">
    <citation type="journal article" date="2019" name="Environ. Microbiol.">
        <title>Species interactions and distinct microbial communities in high Arctic permafrost affected cryosols are associated with the CH4 and CO2 gas fluxes.</title>
        <authorList>
            <person name="Altshuler I."/>
            <person name="Hamel J."/>
            <person name="Turney S."/>
            <person name="Magnuson E."/>
            <person name="Levesque R."/>
            <person name="Greer C."/>
            <person name="Whyte L.G."/>
        </authorList>
    </citation>
    <scope>NUCLEOTIDE SEQUENCE [LARGE SCALE GENOMIC DNA]</scope>
    <source>
        <strain evidence="3 4">E6.1</strain>
    </source>
</reference>
<sequence length="791" mass="82092">MGIHGADHARSGRGGNVASIGADADTRQADADARRLDQRLSDRQDRRVLEGGVLRARRAEWLDLGVKAPSSATAGADDLLGLADLPGITWVLDAARQSLSITAAIARLVPTVLTEPATKDDVLSPSSTGFTLNYDLDATAVGTARLANGLFEARLFSPWGRVSSGLLARIVRGGGTRHQTSAIRLDTVYSYSDRATLRRYRIGDFITGALSWTRPVRMGGAQITADFSTRPDLITFPLPSLSGSVAVPSTVDILENGSRLFSREVAAGPFEVPQLPVITGAGTLSITVRDALGRQVTVTQPFYASATLLAPGLQTFSLQAGAVRRNWGVKSNDYAGLATSGTWRRGLSAMATVEASIEATRGAAMGGAGLVLNLAQIAILNIVGAASTGGTGTGTKVTAGLQRVGRVFSFAASATLVSRGFRDVAAVTGDPVARLQVNTSTGLTLGRLGSLGVAFVAVNRDAYVSRDQTCPASTLGSDCSSYGLPAQRTRTVSASYSVQLGRIALYATAYGDLRDRRTRGVIAGLTLPLGQRSTASVSAGAGGGDRYGQFDLSRSPSTIGDWGYRAYVSVGSAPHQFGQLQYKAPWALLTAGADHIAGQTSLRGALRGSLSLVDGGVFAANAIDDSFAVVDTDGLPNIRVFHENRAVGRTNAHGLLLVPELRAFDLNHIGIEATDIPPDIAIETDARAVRPPDHAGVIVKFPARISSGALLILVDAAGVAIPVGSTATLRQTGVIAPVGYDGQSYLTGLQAHNVIDVGLANGSTCSLAFAYHATAGELPTIGPISCTGPAK</sequence>
<proteinExistence type="predicted"/>
<dbReference type="PANTHER" id="PTHR30451:SF5">
    <property type="entry name" value="SLR0019 PROTEIN"/>
    <property type="match status" value="1"/>
</dbReference>
<dbReference type="InterPro" id="IPR042186">
    <property type="entry name" value="FimD_plug_dom"/>
</dbReference>
<dbReference type="GO" id="GO:0009279">
    <property type="term" value="C:cell outer membrane"/>
    <property type="evidence" value="ECO:0007669"/>
    <property type="project" value="TreeGrafter"/>
</dbReference>
<dbReference type="Gene3D" id="2.60.40.2070">
    <property type="match status" value="1"/>
</dbReference>
<dbReference type="AlphaFoldDB" id="A0A502G1D6"/>
<dbReference type="GO" id="GO:0015473">
    <property type="term" value="F:fimbrial usher porin activity"/>
    <property type="evidence" value="ECO:0007669"/>
    <property type="project" value="InterPro"/>
</dbReference>
<dbReference type="Proteomes" id="UP000319931">
    <property type="component" value="Unassembled WGS sequence"/>
</dbReference>
<feature type="domain" description="PapC-like C-terminal" evidence="2">
    <location>
        <begin position="711"/>
        <end position="771"/>
    </location>
</feature>
<dbReference type="GO" id="GO:0009297">
    <property type="term" value="P:pilus assembly"/>
    <property type="evidence" value="ECO:0007669"/>
    <property type="project" value="InterPro"/>
</dbReference>
<organism evidence="3 4">
    <name type="scientific">Sphingomonas glacialis</name>
    <dbReference type="NCBI Taxonomy" id="658225"/>
    <lineage>
        <taxon>Bacteria</taxon>
        <taxon>Pseudomonadati</taxon>
        <taxon>Pseudomonadota</taxon>
        <taxon>Alphaproteobacteria</taxon>
        <taxon>Sphingomonadales</taxon>
        <taxon>Sphingomonadaceae</taxon>
        <taxon>Sphingomonas</taxon>
    </lineage>
</organism>
<evidence type="ECO:0000313" key="3">
    <source>
        <dbReference type="EMBL" id="TPG54903.1"/>
    </source>
</evidence>
<name>A0A502G1D6_9SPHN</name>
<dbReference type="PANTHER" id="PTHR30451">
    <property type="entry name" value="OUTER MEMBRANE USHER PROTEIN"/>
    <property type="match status" value="1"/>
</dbReference>